<name>A0A9J5YF42_SOLCO</name>
<keyword evidence="1" id="KW-0812">Transmembrane</keyword>
<evidence type="ECO:0000256" key="1">
    <source>
        <dbReference type="SAM" id="Phobius"/>
    </source>
</evidence>
<comment type="caution">
    <text evidence="2">The sequence shown here is derived from an EMBL/GenBank/DDBJ whole genome shotgun (WGS) entry which is preliminary data.</text>
</comment>
<organism evidence="2 3">
    <name type="scientific">Solanum commersonii</name>
    <name type="common">Commerson's wild potato</name>
    <name type="synonym">Commerson's nightshade</name>
    <dbReference type="NCBI Taxonomy" id="4109"/>
    <lineage>
        <taxon>Eukaryota</taxon>
        <taxon>Viridiplantae</taxon>
        <taxon>Streptophyta</taxon>
        <taxon>Embryophyta</taxon>
        <taxon>Tracheophyta</taxon>
        <taxon>Spermatophyta</taxon>
        <taxon>Magnoliopsida</taxon>
        <taxon>eudicotyledons</taxon>
        <taxon>Gunneridae</taxon>
        <taxon>Pentapetalae</taxon>
        <taxon>asterids</taxon>
        <taxon>lamiids</taxon>
        <taxon>Solanales</taxon>
        <taxon>Solanaceae</taxon>
        <taxon>Solanoideae</taxon>
        <taxon>Solaneae</taxon>
        <taxon>Solanum</taxon>
    </lineage>
</organism>
<feature type="transmembrane region" description="Helical" evidence="1">
    <location>
        <begin position="29"/>
        <end position="53"/>
    </location>
</feature>
<keyword evidence="1" id="KW-0472">Membrane</keyword>
<dbReference type="Proteomes" id="UP000824120">
    <property type="component" value="Chromosome 7"/>
</dbReference>
<protein>
    <submittedName>
        <fullName evidence="2">Uncharacterized protein</fullName>
    </submittedName>
</protein>
<gene>
    <name evidence="2" type="ORF">H5410_039108</name>
</gene>
<dbReference type="AlphaFoldDB" id="A0A9J5YF42"/>
<keyword evidence="1" id="KW-1133">Transmembrane helix</keyword>
<sequence>MTSTTHTLYNFCYSSMAPEDDSTLQGRGVVAICCLFFIFENILGIDFLLLLIFNSVNGSEFFLDGITPLLDINSLTTLVRASRDFFTTPTSPISTPTLASTSIAISSASPETTGSDFVSIIPKLKRITFATLALWGQAMDVQYIHKNNDPFVAIDGPSIGTKQNNSK</sequence>
<accession>A0A9J5YF42</accession>
<dbReference type="EMBL" id="JACXVP010000007">
    <property type="protein sequence ID" value="KAG5597876.1"/>
    <property type="molecule type" value="Genomic_DNA"/>
</dbReference>
<evidence type="ECO:0000313" key="3">
    <source>
        <dbReference type="Proteomes" id="UP000824120"/>
    </source>
</evidence>
<reference evidence="2 3" key="1">
    <citation type="submission" date="2020-09" db="EMBL/GenBank/DDBJ databases">
        <title>De no assembly of potato wild relative species, Solanum commersonii.</title>
        <authorList>
            <person name="Cho K."/>
        </authorList>
    </citation>
    <scope>NUCLEOTIDE SEQUENCE [LARGE SCALE GENOMIC DNA]</scope>
    <source>
        <strain evidence="2">LZ3.2</strain>
        <tissue evidence="2">Leaf</tissue>
    </source>
</reference>
<evidence type="ECO:0000313" key="2">
    <source>
        <dbReference type="EMBL" id="KAG5597876.1"/>
    </source>
</evidence>
<keyword evidence="3" id="KW-1185">Reference proteome</keyword>
<proteinExistence type="predicted"/>